<keyword evidence="2" id="KW-0732">Signal</keyword>
<dbReference type="InterPro" id="IPR036365">
    <property type="entry name" value="PGBD-like_sf"/>
</dbReference>
<evidence type="ECO:0000256" key="1">
    <source>
        <dbReference type="SAM" id="MobiDB-lite"/>
    </source>
</evidence>
<dbReference type="RefSeq" id="WP_290402023.1">
    <property type="nucleotide sequence ID" value="NZ_JAUHLN010000008.1"/>
</dbReference>
<dbReference type="InterPro" id="IPR036366">
    <property type="entry name" value="PGBDSf"/>
</dbReference>
<evidence type="ECO:0000259" key="3">
    <source>
        <dbReference type="Pfam" id="PF01471"/>
    </source>
</evidence>
<feature type="domain" description="Peptidoglycan binding-like" evidence="3">
    <location>
        <begin position="51"/>
        <end position="107"/>
    </location>
</feature>
<dbReference type="EMBL" id="JAUHLN010000008">
    <property type="protein sequence ID" value="MDN4075912.1"/>
    <property type="molecule type" value="Genomic_DNA"/>
</dbReference>
<feature type="chain" id="PRO_5045331337" evidence="2">
    <location>
        <begin position="30"/>
        <end position="164"/>
    </location>
</feature>
<name>A0ABT8EDH5_9BACL</name>
<accession>A0ABT8EDH5</accession>
<dbReference type="SUPFAM" id="SSF47090">
    <property type="entry name" value="PGBD-like"/>
    <property type="match status" value="1"/>
</dbReference>
<reference evidence="4" key="1">
    <citation type="submission" date="2023-06" db="EMBL/GenBank/DDBJ databases">
        <title>Draft Genome Sequences of Representative Paenibacillus Polymyxa, Bacillus cereus, Fictibacillus sp., and Brevibacillus agri Strains Isolated from Amazonian Dark Earth.</title>
        <authorList>
            <person name="Pellegrinetti T.A."/>
            <person name="Cunha I.C.M."/>
            <person name="Chaves M.G."/>
            <person name="Freitas A.S."/>
            <person name="Silva A.V.R."/>
            <person name="Tsai S.M."/>
            <person name="Mendes L.W."/>
        </authorList>
    </citation>
    <scope>NUCLEOTIDE SEQUENCE</scope>
    <source>
        <strain evidence="4">CENA-BCM004</strain>
    </source>
</reference>
<evidence type="ECO:0000313" key="5">
    <source>
        <dbReference type="Proteomes" id="UP001168694"/>
    </source>
</evidence>
<comment type="caution">
    <text evidence="4">The sequence shown here is derived from an EMBL/GenBank/DDBJ whole genome shotgun (WGS) entry which is preliminary data.</text>
</comment>
<gene>
    <name evidence="4" type="ORF">QYF49_23490</name>
</gene>
<feature type="signal peptide" evidence="2">
    <location>
        <begin position="1"/>
        <end position="29"/>
    </location>
</feature>
<feature type="compositionally biased region" description="Polar residues" evidence="1">
    <location>
        <begin position="140"/>
        <end position="150"/>
    </location>
</feature>
<dbReference type="Gene3D" id="1.10.101.10">
    <property type="entry name" value="PGBD-like superfamily/PGBD"/>
    <property type="match status" value="1"/>
</dbReference>
<dbReference type="Proteomes" id="UP001168694">
    <property type="component" value="Unassembled WGS sequence"/>
</dbReference>
<dbReference type="InterPro" id="IPR002477">
    <property type="entry name" value="Peptidoglycan-bd-like"/>
</dbReference>
<organism evidence="4 5">
    <name type="scientific">Fictibacillus terranigra</name>
    <dbReference type="NCBI Taxonomy" id="3058424"/>
    <lineage>
        <taxon>Bacteria</taxon>
        <taxon>Bacillati</taxon>
        <taxon>Bacillota</taxon>
        <taxon>Bacilli</taxon>
        <taxon>Bacillales</taxon>
        <taxon>Fictibacillaceae</taxon>
        <taxon>Fictibacillus</taxon>
    </lineage>
</organism>
<evidence type="ECO:0000313" key="4">
    <source>
        <dbReference type="EMBL" id="MDN4075912.1"/>
    </source>
</evidence>
<dbReference type="Pfam" id="PF01471">
    <property type="entry name" value="PG_binding_1"/>
    <property type="match status" value="1"/>
</dbReference>
<evidence type="ECO:0000256" key="2">
    <source>
        <dbReference type="SAM" id="SignalP"/>
    </source>
</evidence>
<proteinExistence type="predicted"/>
<feature type="region of interest" description="Disordered" evidence="1">
    <location>
        <begin position="140"/>
        <end position="164"/>
    </location>
</feature>
<keyword evidence="5" id="KW-1185">Reference proteome</keyword>
<sequence>MLKFNKKWMTGILVALLTFMLSTPSIASASGFHHPENWKQNSVLKQGKANKEVRNMQYILNVMSFYTETGLVDVDGIFGPKTAAGVKKYQKENGLMADGIVGPKTWNSFSQYIKKKNNSTYGVGGFMGLRMEWKYDNKSDSSPSTTTIFGNGTDKSDGYRLYAK</sequence>
<protein>
    <submittedName>
        <fullName evidence="4">Peptidoglycan-binding domain-containing protein</fullName>
    </submittedName>
</protein>